<proteinExistence type="predicted"/>
<dbReference type="KEGG" id="dwd:DSCW_05080"/>
<reference evidence="3 4" key="1">
    <citation type="submission" date="2019-11" db="EMBL/GenBank/DDBJ databases">
        <title>Comparative genomics of hydrocarbon-degrading Desulfosarcina strains.</title>
        <authorList>
            <person name="Watanabe M."/>
            <person name="Kojima H."/>
            <person name="Fukui M."/>
        </authorList>
    </citation>
    <scope>NUCLEOTIDE SEQUENCE [LARGE SCALE GENOMIC DNA]</scope>
    <source>
        <strain evidence="3 4">PP31</strain>
    </source>
</reference>
<organism evidence="3 4">
    <name type="scientific">Desulfosarcina widdelii</name>
    <dbReference type="NCBI Taxonomy" id="947919"/>
    <lineage>
        <taxon>Bacteria</taxon>
        <taxon>Pseudomonadati</taxon>
        <taxon>Thermodesulfobacteriota</taxon>
        <taxon>Desulfobacteria</taxon>
        <taxon>Desulfobacterales</taxon>
        <taxon>Desulfosarcinaceae</taxon>
        <taxon>Desulfosarcina</taxon>
    </lineage>
</organism>
<evidence type="ECO:0000313" key="3">
    <source>
        <dbReference type="EMBL" id="BBO73091.1"/>
    </source>
</evidence>
<dbReference type="Gene3D" id="3.40.50.12780">
    <property type="entry name" value="N-terminal domain of ligase-like"/>
    <property type="match status" value="1"/>
</dbReference>
<dbReference type="RefSeq" id="WP_155302230.1">
    <property type="nucleotide sequence ID" value="NZ_AP021875.1"/>
</dbReference>
<dbReference type="Gene3D" id="3.30.300.30">
    <property type="match status" value="1"/>
</dbReference>
<dbReference type="OrthoDB" id="9765680at2"/>
<feature type="domain" description="AMP-dependent synthetase/ligase" evidence="1">
    <location>
        <begin position="34"/>
        <end position="421"/>
    </location>
</feature>
<protein>
    <submittedName>
        <fullName evidence="3">Long-chain-fatty-acid--CoA ligase</fullName>
    </submittedName>
</protein>
<gene>
    <name evidence="3" type="primary">lcfA_1</name>
    <name evidence="3" type="ORF">DSCW_05080</name>
</gene>
<evidence type="ECO:0000313" key="4">
    <source>
        <dbReference type="Proteomes" id="UP000427769"/>
    </source>
</evidence>
<dbReference type="EMBL" id="AP021875">
    <property type="protein sequence ID" value="BBO73091.1"/>
    <property type="molecule type" value="Genomic_DNA"/>
</dbReference>
<dbReference type="InterPro" id="IPR025110">
    <property type="entry name" value="AMP-bd_C"/>
</dbReference>
<dbReference type="PANTHER" id="PTHR43767:SF1">
    <property type="entry name" value="NONRIBOSOMAL PEPTIDE SYNTHASE PES1 (EUROFUNG)-RELATED"/>
    <property type="match status" value="1"/>
</dbReference>
<dbReference type="GO" id="GO:0016878">
    <property type="term" value="F:acid-thiol ligase activity"/>
    <property type="evidence" value="ECO:0007669"/>
    <property type="project" value="UniProtKB-ARBA"/>
</dbReference>
<accession>A0A5K7Z0V4</accession>
<evidence type="ECO:0000259" key="2">
    <source>
        <dbReference type="Pfam" id="PF13193"/>
    </source>
</evidence>
<dbReference type="InterPro" id="IPR050237">
    <property type="entry name" value="ATP-dep_AMP-bd_enzyme"/>
</dbReference>
<name>A0A5K7Z0V4_9BACT</name>
<keyword evidence="4" id="KW-1185">Reference proteome</keyword>
<keyword evidence="3" id="KW-0436">Ligase</keyword>
<sequence>MTLVYDAKPWQNQYPVWLPFSVNYPKTTILDEFEIAFQNNPNGPCIIYFDNVYSYKDIRRKAMALAAGLKSLGLGKEDRIMVILQNIPQAAIACLAAWMCNSIVVPLNPMFTSKDLNHYIVDCEAKIVLCQEDVYKNSVRQAVANFDHIKVITTSPLDYIKINAKLPAQLLNIKKVLHSDTYDMQKIIDENNEVKLQPMFPKLNEIAYFVYTSGTTGPPKGAMLSHLNIIHNAVIYKIACRLNKEDVVLGVAPLFHVTGIVAHLAVAWHIGIPIVLFHRFDASDAIKLIEKFNVSFTVAAITVYIALLNHPNSSPKSFTYLKKAYSGGAPISPSTIDKIKNKIGISIHNVYGLTESSSPVTIVPFGMKAPVDETTGATSVGLVIPNHEAWIVNVEKRKERIPIGEEGELVVRGPGIISGYWKKPEETKNAFAKGCFYTGDIARFDKDGWCYIVDRKKDLINVSGFKVWPREVEDILYKHPAVKESAVVGVPDDYRGETVKAYVSLIDSKKGKITPEELISFCKKQMAAFKYPRIIEIMDELPKTVTGKILRRELKP</sequence>
<dbReference type="AlphaFoldDB" id="A0A5K7Z0V4"/>
<dbReference type="Pfam" id="PF00501">
    <property type="entry name" value="AMP-binding"/>
    <property type="match status" value="1"/>
</dbReference>
<dbReference type="InterPro" id="IPR000873">
    <property type="entry name" value="AMP-dep_synth/lig_dom"/>
</dbReference>
<dbReference type="SUPFAM" id="SSF56801">
    <property type="entry name" value="Acetyl-CoA synthetase-like"/>
    <property type="match status" value="1"/>
</dbReference>
<dbReference type="InterPro" id="IPR042099">
    <property type="entry name" value="ANL_N_sf"/>
</dbReference>
<dbReference type="Proteomes" id="UP000427769">
    <property type="component" value="Chromosome"/>
</dbReference>
<dbReference type="PROSITE" id="PS00455">
    <property type="entry name" value="AMP_BINDING"/>
    <property type="match status" value="1"/>
</dbReference>
<dbReference type="PANTHER" id="PTHR43767">
    <property type="entry name" value="LONG-CHAIN-FATTY-ACID--COA LIGASE"/>
    <property type="match status" value="1"/>
</dbReference>
<feature type="domain" description="AMP-binding enzyme C-terminal" evidence="2">
    <location>
        <begin position="471"/>
        <end position="548"/>
    </location>
</feature>
<dbReference type="InterPro" id="IPR020845">
    <property type="entry name" value="AMP-binding_CS"/>
</dbReference>
<evidence type="ECO:0000259" key="1">
    <source>
        <dbReference type="Pfam" id="PF00501"/>
    </source>
</evidence>
<dbReference type="InterPro" id="IPR045851">
    <property type="entry name" value="AMP-bd_C_sf"/>
</dbReference>
<dbReference type="Pfam" id="PF13193">
    <property type="entry name" value="AMP-binding_C"/>
    <property type="match status" value="1"/>
</dbReference>